<dbReference type="Proteomes" id="UP000286045">
    <property type="component" value="Unassembled WGS sequence"/>
</dbReference>
<dbReference type="InterPro" id="IPR048267">
    <property type="entry name" value="Arginosuc_syn_N"/>
</dbReference>
<dbReference type="SUPFAM" id="SSF69864">
    <property type="entry name" value="Argininosuccinate synthetase, C-terminal domain"/>
    <property type="match status" value="1"/>
</dbReference>
<dbReference type="InterPro" id="IPR029058">
    <property type="entry name" value="AB_hydrolase_fold"/>
</dbReference>
<name>A0A439D083_9PEZI</name>
<organism evidence="16 17">
    <name type="scientific">Xylaria grammica</name>
    <dbReference type="NCBI Taxonomy" id="363999"/>
    <lineage>
        <taxon>Eukaryota</taxon>
        <taxon>Fungi</taxon>
        <taxon>Dikarya</taxon>
        <taxon>Ascomycota</taxon>
        <taxon>Pezizomycotina</taxon>
        <taxon>Sordariomycetes</taxon>
        <taxon>Xylariomycetidae</taxon>
        <taxon>Xylariales</taxon>
        <taxon>Xylariaceae</taxon>
        <taxon>Xylaria</taxon>
    </lineage>
</organism>
<keyword evidence="12" id="KW-0732">Signal</keyword>
<dbReference type="InterPro" id="IPR001518">
    <property type="entry name" value="Arginosuc_synth"/>
</dbReference>
<evidence type="ECO:0000313" key="16">
    <source>
        <dbReference type="EMBL" id="RWA07859.1"/>
    </source>
</evidence>
<evidence type="ECO:0000259" key="15">
    <source>
        <dbReference type="Pfam" id="PF20979"/>
    </source>
</evidence>
<dbReference type="NCBIfam" id="NF001770">
    <property type="entry name" value="PRK00509.1"/>
    <property type="match status" value="1"/>
</dbReference>
<reference evidence="16 17" key="1">
    <citation type="submission" date="2018-12" db="EMBL/GenBank/DDBJ databases">
        <title>Draft genome sequence of Xylaria grammica IHI A82.</title>
        <authorList>
            <person name="Buettner E."/>
            <person name="Kellner H."/>
        </authorList>
    </citation>
    <scope>NUCLEOTIDE SEQUENCE [LARGE SCALE GENOMIC DNA]</scope>
    <source>
        <strain evidence="16 17">IHI A82</strain>
    </source>
</reference>
<dbReference type="PANTHER" id="PTHR11587:SF2">
    <property type="entry name" value="ARGININOSUCCINATE SYNTHASE"/>
    <property type="match status" value="1"/>
</dbReference>
<sequence length="769" mass="84571">MRFLHYLAAQAAIMLPAQVTCAVTGANATFSSKTLVTSDGYTYVYDYAAAADASKPTVLLLHGYPESRHDWEFTIPALVAEGYGVVAPDLLGFGDSSKPTEVEAYNYKGIVGHLAEILDAEGVQDVVGVGHDFGATVLSRAAAWIPERIAKFVFVTVGYSPAGVFFDIDAINARSLASRGYAQFGYWYFFNSWDAADLISRHLESFFSLAWIANASAWGTEFADIGAARAWLAANKTAEKPAWVTPEYKARWLRQYSQPNITTSSLNYYKALLRGVHVAEEEAFTDEDRVLRVPVLAVGSAKDQVSTPDLLEASLEPWVPGGFELKIVDSGHWVTQEKGDELNDILVEFIGRDAYSGGLDTSTILKWLLLEGYTVVAFLADVGQNEDFAEVEKKALALGAERMIIENLQQEFVDELIFPAIQCNAIYEDRFPADGPVRYLLGTSLARPVIARAQVRTAHKYNCKILSHGCTGKGNDQVRFELAWKACDPSLSVIAPWRMPAFFNRFQGRQDLLKFAAENGIPVSSTPKAPWSQDDNLAHCSYESGILEKPDVPAPKTVWTRTVDPLEAPDIPTKFSVTFRAGIPVKLQVDGGETVTGSLELFKALNDIAGRNGVGRIDIVESRFIGLKSRGAYDSPALTVLRLAHIDIEGMTVDSKVRQIMSWIGNQWSQCLYNGMYFSPERELLENSVLFSQKHVHGTVDMMVYKGAAHVLSRSAPESNLYSEEQASMDTLEGFSPEDTSGFIAIQAIRLEKYGAAKIKHGEPLARGS</sequence>
<dbReference type="Pfam" id="PF00561">
    <property type="entry name" value="Abhydrolase_1"/>
    <property type="match status" value="1"/>
</dbReference>
<feature type="domain" description="Arginosuccinate synthase C-terminal" evidence="15">
    <location>
        <begin position="531"/>
        <end position="754"/>
    </location>
</feature>
<keyword evidence="8" id="KW-0547">Nucleotide-binding</keyword>
<protein>
    <recommendedName>
        <fullName evidence="4">Argininosuccinate synthase</fullName>
        <ecNumber evidence="3">6.3.4.5</ecNumber>
    </recommendedName>
    <alternativeName>
        <fullName evidence="10">Citrulline--aspartate ligase</fullName>
    </alternativeName>
</protein>
<evidence type="ECO:0000256" key="2">
    <source>
        <dbReference type="ARBA" id="ARBA00011881"/>
    </source>
</evidence>
<keyword evidence="7" id="KW-0028">Amino-acid biosynthesis</keyword>
<dbReference type="InterPro" id="IPR000639">
    <property type="entry name" value="Epox_hydrolase-like"/>
</dbReference>
<dbReference type="InterPro" id="IPR018223">
    <property type="entry name" value="Arginosuc_synth_CS"/>
</dbReference>
<dbReference type="GO" id="GO:0000053">
    <property type="term" value="P:argininosuccinate metabolic process"/>
    <property type="evidence" value="ECO:0007669"/>
    <property type="project" value="TreeGrafter"/>
</dbReference>
<dbReference type="FunFam" id="3.90.1260.10:FF:000003">
    <property type="entry name" value="Argininosuccinate synthase"/>
    <property type="match status" value="1"/>
</dbReference>
<keyword evidence="9" id="KW-0067">ATP-binding</keyword>
<feature type="domain" description="Arginosuccinate synthase-like N-terminal" evidence="14">
    <location>
        <begin position="354"/>
        <end position="522"/>
    </location>
</feature>
<dbReference type="PROSITE" id="PS00565">
    <property type="entry name" value="ARGININOSUCCIN_SYN_2"/>
    <property type="match status" value="1"/>
</dbReference>
<evidence type="ECO:0000256" key="7">
    <source>
        <dbReference type="ARBA" id="ARBA00022605"/>
    </source>
</evidence>
<comment type="caution">
    <text evidence="16">The sequence shown here is derived from an EMBL/GenBank/DDBJ whole genome shotgun (WGS) entry which is preliminary data.</text>
</comment>
<evidence type="ECO:0000256" key="3">
    <source>
        <dbReference type="ARBA" id="ARBA00012286"/>
    </source>
</evidence>
<evidence type="ECO:0000259" key="13">
    <source>
        <dbReference type="Pfam" id="PF00561"/>
    </source>
</evidence>
<evidence type="ECO:0000256" key="6">
    <source>
        <dbReference type="ARBA" id="ARBA00022598"/>
    </source>
</evidence>
<evidence type="ECO:0000256" key="8">
    <source>
        <dbReference type="ARBA" id="ARBA00022741"/>
    </source>
</evidence>
<feature type="domain" description="AB hydrolase-1" evidence="13">
    <location>
        <begin position="56"/>
        <end position="334"/>
    </location>
</feature>
<evidence type="ECO:0000256" key="5">
    <source>
        <dbReference type="ARBA" id="ARBA00022571"/>
    </source>
</evidence>
<dbReference type="SUPFAM" id="SSF53474">
    <property type="entry name" value="alpha/beta-Hydrolases"/>
    <property type="match status" value="1"/>
</dbReference>
<dbReference type="Pfam" id="PF20979">
    <property type="entry name" value="Arginosuc_syn_C"/>
    <property type="match status" value="1"/>
</dbReference>
<accession>A0A439D083</accession>
<evidence type="ECO:0000313" key="17">
    <source>
        <dbReference type="Proteomes" id="UP000286045"/>
    </source>
</evidence>
<dbReference type="GO" id="GO:0005524">
    <property type="term" value="F:ATP binding"/>
    <property type="evidence" value="ECO:0007669"/>
    <property type="project" value="UniProtKB-KW"/>
</dbReference>
<dbReference type="Gene3D" id="3.40.50.620">
    <property type="entry name" value="HUPs"/>
    <property type="match status" value="1"/>
</dbReference>
<dbReference type="PRINTS" id="PR00412">
    <property type="entry name" value="EPOXHYDRLASE"/>
</dbReference>
<evidence type="ECO:0000256" key="11">
    <source>
        <dbReference type="ARBA" id="ARBA00060987"/>
    </source>
</evidence>
<comment type="pathway">
    <text evidence="1">Amino-acid biosynthesis; L-arginine biosynthesis; L-arginine from L-ornithine and carbamoyl phosphate: step 2/3.</text>
</comment>
<evidence type="ECO:0000256" key="10">
    <source>
        <dbReference type="ARBA" id="ARBA00029916"/>
    </source>
</evidence>
<feature type="chain" id="PRO_5019382761" description="Argininosuccinate synthase" evidence="12">
    <location>
        <begin position="23"/>
        <end position="769"/>
    </location>
</feature>
<dbReference type="GO" id="GO:0004055">
    <property type="term" value="F:argininosuccinate synthase activity"/>
    <property type="evidence" value="ECO:0007669"/>
    <property type="project" value="UniProtKB-EC"/>
</dbReference>
<dbReference type="SUPFAM" id="SSF52402">
    <property type="entry name" value="Adenine nucleotide alpha hydrolases-like"/>
    <property type="match status" value="1"/>
</dbReference>
<comment type="subunit">
    <text evidence="2">Homotetramer.</text>
</comment>
<dbReference type="InterPro" id="IPR024074">
    <property type="entry name" value="AS_cat/multimer_dom_body"/>
</dbReference>
<proteinExistence type="inferred from homology"/>
<dbReference type="AlphaFoldDB" id="A0A439D083"/>
<dbReference type="PROSITE" id="PS00564">
    <property type="entry name" value="ARGININOSUCCIN_SYN_1"/>
    <property type="match status" value="1"/>
</dbReference>
<dbReference type="STRING" id="363999.A0A439D083"/>
<evidence type="ECO:0000256" key="12">
    <source>
        <dbReference type="SAM" id="SignalP"/>
    </source>
</evidence>
<evidence type="ECO:0000259" key="14">
    <source>
        <dbReference type="Pfam" id="PF00764"/>
    </source>
</evidence>
<dbReference type="Gene3D" id="3.40.50.1820">
    <property type="entry name" value="alpha/beta hydrolase"/>
    <property type="match status" value="1"/>
</dbReference>
<dbReference type="PANTHER" id="PTHR11587">
    <property type="entry name" value="ARGININOSUCCINATE SYNTHASE"/>
    <property type="match status" value="1"/>
</dbReference>
<comment type="similarity">
    <text evidence="11">Belongs to the argininosuccinate synthase family. Type 1 subfamily.</text>
</comment>
<keyword evidence="17" id="KW-1185">Reference proteome</keyword>
<keyword evidence="5" id="KW-0055">Arginine biosynthesis</keyword>
<dbReference type="Gene3D" id="3.90.1260.10">
    <property type="entry name" value="Argininosuccinate synthetase, chain A, domain 2"/>
    <property type="match status" value="1"/>
</dbReference>
<dbReference type="GO" id="GO:0000050">
    <property type="term" value="P:urea cycle"/>
    <property type="evidence" value="ECO:0007669"/>
    <property type="project" value="TreeGrafter"/>
</dbReference>
<dbReference type="GO" id="GO:0006526">
    <property type="term" value="P:L-arginine biosynthetic process"/>
    <property type="evidence" value="ECO:0007669"/>
    <property type="project" value="UniProtKB-UniPathway"/>
</dbReference>
<dbReference type="InterPro" id="IPR048268">
    <property type="entry name" value="Arginosuc_syn_C"/>
</dbReference>
<dbReference type="EC" id="6.3.4.5" evidence="3"/>
<evidence type="ECO:0000256" key="9">
    <source>
        <dbReference type="ARBA" id="ARBA00022840"/>
    </source>
</evidence>
<dbReference type="InterPro" id="IPR023434">
    <property type="entry name" value="Arginosuc_synth_type_1_subfam"/>
</dbReference>
<dbReference type="CDD" id="cd01999">
    <property type="entry name" value="ASS"/>
    <property type="match status" value="1"/>
</dbReference>
<evidence type="ECO:0000256" key="1">
    <source>
        <dbReference type="ARBA" id="ARBA00004967"/>
    </source>
</evidence>
<keyword evidence="6" id="KW-0436">Ligase</keyword>
<gene>
    <name evidence="16" type="ORF">EKO27_g7242</name>
</gene>
<dbReference type="InterPro" id="IPR014729">
    <property type="entry name" value="Rossmann-like_a/b/a_fold"/>
</dbReference>
<feature type="signal peptide" evidence="12">
    <location>
        <begin position="1"/>
        <end position="22"/>
    </location>
</feature>
<dbReference type="HAMAP" id="MF_00005">
    <property type="entry name" value="Arg_succ_synth_type1"/>
    <property type="match status" value="1"/>
</dbReference>
<dbReference type="GO" id="GO:0005737">
    <property type="term" value="C:cytoplasm"/>
    <property type="evidence" value="ECO:0007669"/>
    <property type="project" value="TreeGrafter"/>
</dbReference>
<dbReference type="NCBIfam" id="TIGR00032">
    <property type="entry name" value="argG"/>
    <property type="match status" value="1"/>
</dbReference>
<dbReference type="InterPro" id="IPR000073">
    <property type="entry name" value="AB_hydrolase_1"/>
</dbReference>
<dbReference type="UniPathway" id="UPA00068">
    <property type="reaction ID" value="UER00113"/>
</dbReference>
<evidence type="ECO:0000256" key="4">
    <source>
        <dbReference type="ARBA" id="ARBA00014810"/>
    </source>
</evidence>
<dbReference type="Pfam" id="PF00764">
    <property type="entry name" value="Arginosuc_synth"/>
    <property type="match status" value="1"/>
</dbReference>
<dbReference type="EMBL" id="RYZI01000232">
    <property type="protein sequence ID" value="RWA07859.1"/>
    <property type="molecule type" value="Genomic_DNA"/>
</dbReference>
<dbReference type="FunFam" id="3.40.50.620:FF:000019">
    <property type="entry name" value="Argininosuccinate synthase"/>
    <property type="match status" value="1"/>
</dbReference>